<dbReference type="Pfam" id="PF17384">
    <property type="entry name" value="DUF150_C"/>
    <property type="match status" value="1"/>
</dbReference>
<dbReference type="Pfam" id="PF02576">
    <property type="entry name" value="RimP_N"/>
    <property type="match status" value="1"/>
</dbReference>
<dbReference type="SUPFAM" id="SSF75420">
    <property type="entry name" value="YhbC-like, N-terminal domain"/>
    <property type="match status" value="1"/>
</dbReference>
<dbReference type="EMBL" id="JAAZON010000625">
    <property type="protein sequence ID" value="NMC64207.1"/>
    <property type="molecule type" value="Genomic_DNA"/>
</dbReference>
<evidence type="ECO:0000259" key="4">
    <source>
        <dbReference type="Pfam" id="PF02576"/>
    </source>
</evidence>
<dbReference type="PANTHER" id="PTHR33867">
    <property type="entry name" value="RIBOSOME MATURATION FACTOR RIMP"/>
    <property type="match status" value="1"/>
</dbReference>
<keyword evidence="1 3" id="KW-0963">Cytoplasm</keyword>
<keyword evidence="2 3" id="KW-0690">Ribosome biogenesis</keyword>
<proteinExistence type="inferred from homology"/>
<dbReference type="InterPro" id="IPR035956">
    <property type="entry name" value="RimP_N_sf"/>
</dbReference>
<gene>
    <name evidence="3" type="primary">rimP</name>
    <name evidence="6" type="ORF">GYA55_13665</name>
</gene>
<evidence type="ECO:0000313" key="6">
    <source>
        <dbReference type="EMBL" id="NMC64207.1"/>
    </source>
</evidence>
<comment type="caution">
    <text evidence="6">The sequence shown here is derived from an EMBL/GenBank/DDBJ whole genome shotgun (WGS) entry which is preliminary data.</text>
</comment>
<comment type="similarity">
    <text evidence="3">Belongs to the RimP family.</text>
</comment>
<dbReference type="Gene3D" id="3.30.300.70">
    <property type="entry name" value="RimP-like superfamily, N-terminal"/>
    <property type="match status" value="1"/>
</dbReference>
<dbReference type="HAMAP" id="MF_01077">
    <property type="entry name" value="RimP"/>
    <property type="match status" value="1"/>
</dbReference>
<evidence type="ECO:0000256" key="3">
    <source>
        <dbReference type="HAMAP-Rule" id="MF_01077"/>
    </source>
</evidence>
<dbReference type="Gene3D" id="2.30.30.180">
    <property type="entry name" value="Ribosome maturation factor RimP, C-terminal domain"/>
    <property type="match status" value="1"/>
</dbReference>
<comment type="subcellular location">
    <subcellularLocation>
        <location evidence="3">Cytoplasm</location>
    </subcellularLocation>
</comment>
<dbReference type="PANTHER" id="PTHR33867:SF1">
    <property type="entry name" value="RIBOSOME MATURATION FACTOR RIMP"/>
    <property type="match status" value="1"/>
</dbReference>
<feature type="domain" description="Ribosome maturation factor RimP C-terminal" evidence="5">
    <location>
        <begin position="87"/>
        <end position="152"/>
    </location>
</feature>
<dbReference type="CDD" id="cd01734">
    <property type="entry name" value="YlxS_C"/>
    <property type="match status" value="1"/>
</dbReference>
<dbReference type="Proteomes" id="UP000524246">
    <property type="component" value="Unassembled WGS sequence"/>
</dbReference>
<dbReference type="InterPro" id="IPR028989">
    <property type="entry name" value="RimP_N"/>
</dbReference>
<evidence type="ECO:0000259" key="5">
    <source>
        <dbReference type="Pfam" id="PF17384"/>
    </source>
</evidence>
<organism evidence="6 7">
    <name type="scientific">SAR324 cluster bacterium</name>
    <dbReference type="NCBI Taxonomy" id="2024889"/>
    <lineage>
        <taxon>Bacteria</taxon>
        <taxon>Deltaproteobacteria</taxon>
        <taxon>SAR324 cluster</taxon>
    </lineage>
</organism>
<accession>A0A7X9FU27</accession>
<dbReference type="InterPro" id="IPR036847">
    <property type="entry name" value="RimP_C_sf"/>
</dbReference>
<sequence>MKNREELWSILESLAREEDLELFDVSWPAPRGPVLRVFVSKEARGASVDVEECASLSKRILNSPYIEELAPGNCSIEVSSPGINRRLRLPEHYIAAVGERVKVTLIDAVSKSKRTVTGMLLSCDGKKLRLGVEKSSEKLEVPLENVSEARVDFLF</sequence>
<dbReference type="InterPro" id="IPR003728">
    <property type="entry name" value="Ribosome_maturation_RimP"/>
</dbReference>
<evidence type="ECO:0000256" key="1">
    <source>
        <dbReference type="ARBA" id="ARBA00022490"/>
    </source>
</evidence>
<dbReference type="SUPFAM" id="SSF74942">
    <property type="entry name" value="YhbC-like, C-terminal domain"/>
    <property type="match status" value="1"/>
</dbReference>
<protein>
    <recommendedName>
        <fullName evidence="3">Ribosome maturation factor RimP</fullName>
    </recommendedName>
</protein>
<comment type="function">
    <text evidence="3">Required for maturation of 30S ribosomal subunits.</text>
</comment>
<dbReference type="GO" id="GO:0000028">
    <property type="term" value="P:ribosomal small subunit assembly"/>
    <property type="evidence" value="ECO:0007669"/>
    <property type="project" value="TreeGrafter"/>
</dbReference>
<feature type="domain" description="Ribosome maturation factor RimP N-terminal" evidence="4">
    <location>
        <begin position="10"/>
        <end position="83"/>
    </location>
</feature>
<dbReference type="AlphaFoldDB" id="A0A7X9FU27"/>
<evidence type="ECO:0000256" key="2">
    <source>
        <dbReference type="ARBA" id="ARBA00022517"/>
    </source>
</evidence>
<evidence type="ECO:0000313" key="7">
    <source>
        <dbReference type="Proteomes" id="UP000524246"/>
    </source>
</evidence>
<reference evidence="6 7" key="1">
    <citation type="journal article" date="2020" name="Biotechnol. Biofuels">
        <title>New insights from the biogas microbiome by comprehensive genome-resolved metagenomics of nearly 1600 species originating from multiple anaerobic digesters.</title>
        <authorList>
            <person name="Campanaro S."/>
            <person name="Treu L."/>
            <person name="Rodriguez-R L.M."/>
            <person name="Kovalovszki A."/>
            <person name="Ziels R.M."/>
            <person name="Maus I."/>
            <person name="Zhu X."/>
            <person name="Kougias P.G."/>
            <person name="Basile A."/>
            <person name="Luo G."/>
            <person name="Schluter A."/>
            <person name="Konstantinidis K.T."/>
            <person name="Angelidaki I."/>
        </authorList>
    </citation>
    <scope>NUCLEOTIDE SEQUENCE [LARGE SCALE GENOMIC DNA]</scope>
    <source>
        <strain evidence="6">AS27yjCOA_65</strain>
    </source>
</reference>
<name>A0A7X9FU27_9DELT</name>
<dbReference type="InterPro" id="IPR028998">
    <property type="entry name" value="RimP_C"/>
</dbReference>
<dbReference type="GO" id="GO:0006412">
    <property type="term" value="P:translation"/>
    <property type="evidence" value="ECO:0007669"/>
    <property type="project" value="TreeGrafter"/>
</dbReference>
<dbReference type="GO" id="GO:0005829">
    <property type="term" value="C:cytosol"/>
    <property type="evidence" value="ECO:0007669"/>
    <property type="project" value="TreeGrafter"/>
</dbReference>